<evidence type="ECO:0000256" key="1">
    <source>
        <dbReference type="ARBA" id="ARBA00022679"/>
    </source>
</evidence>
<sequence>MKKVVWENKSNGQLCVTIPKGSGIKAGDIVGIEKEKIRTIVYSFIVGDLFHYGHLRILEKANEIGDYHICGVLTDKAVLEYKDIPITSFEERKAIISNLRCVDMTMAQTSKDPTENLKKIHEQFPKAKIILIHGDNWKKIIGEKFIKKIKGKTIKLPYYSRLSDNKIINEIKVRTI</sequence>
<dbReference type="Gene3D" id="3.40.50.620">
    <property type="entry name" value="HUPs"/>
    <property type="match status" value="1"/>
</dbReference>
<dbReference type="SUPFAM" id="SSF52374">
    <property type="entry name" value="Nucleotidylyl transferase"/>
    <property type="match status" value="1"/>
</dbReference>
<evidence type="ECO:0000313" key="4">
    <source>
        <dbReference type="EMBL" id="GAJ08202.1"/>
    </source>
</evidence>
<keyword evidence="1" id="KW-0808">Transferase</keyword>
<dbReference type="InterPro" id="IPR004821">
    <property type="entry name" value="Cyt_trans-like"/>
</dbReference>
<comment type="caution">
    <text evidence="4">The sequence shown here is derived from an EMBL/GenBank/DDBJ whole genome shotgun (WGS) entry which is preliminary data.</text>
</comment>
<dbReference type="InterPro" id="IPR050385">
    <property type="entry name" value="Archaeal_FAD_synthase"/>
</dbReference>
<evidence type="ECO:0000259" key="3">
    <source>
        <dbReference type="Pfam" id="PF01467"/>
    </source>
</evidence>
<organism evidence="4">
    <name type="scientific">marine sediment metagenome</name>
    <dbReference type="NCBI Taxonomy" id="412755"/>
    <lineage>
        <taxon>unclassified sequences</taxon>
        <taxon>metagenomes</taxon>
        <taxon>ecological metagenomes</taxon>
    </lineage>
</organism>
<dbReference type="Pfam" id="PF01467">
    <property type="entry name" value="CTP_transf_like"/>
    <property type="match status" value="1"/>
</dbReference>
<protein>
    <recommendedName>
        <fullName evidence="3">Cytidyltransferase-like domain-containing protein</fullName>
    </recommendedName>
</protein>
<dbReference type="GO" id="GO:0016779">
    <property type="term" value="F:nucleotidyltransferase activity"/>
    <property type="evidence" value="ECO:0007669"/>
    <property type="project" value="UniProtKB-KW"/>
</dbReference>
<keyword evidence="2" id="KW-0548">Nucleotidyltransferase</keyword>
<proteinExistence type="predicted"/>
<dbReference type="InterPro" id="IPR014729">
    <property type="entry name" value="Rossmann-like_a/b/a_fold"/>
</dbReference>
<name>X1UX73_9ZZZZ</name>
<dbReference type="AlphaFoldDB" id="X1UX73"/>
<reference evidence="4" key="1">
    <citation type="journal article" date="2014" name="Front. Microbiol.">
        <title>High frequency of phylogenetically diverse reductive dehalogenase-homologous genes in deep subseafloor sedimentary metagenomes.</title>
        <authorList>
            <person name="Kawai M."/>
            <person name="Futagami T."/>
            <person name="Toyoda A."/>
            <person name="Takaki Y."/>
            <person name="Nishi S."/>
            <person name="Hori S."/>
            <person name="Arai W."/>
            <person name="Tsubouchi T."/>
            <person name="Morono Y."/>
            <person name="Uchiyama I."/>
            <person name="Ito T."/>
            <person name="Fujiyama A."/>
            <person name="Inagaki F."/>
            <person name="Takami H."/>
        </authorList>
    </citation>
    <scope>NUCLEOTIDE SEQUENCE</scope>
    <source>
        <strain evidence="4">Expedition CK06-06</strain>
    </source>
</reference>
<feature type="domain" description="Cytidyltransferase-like" evidence="3">
    <location>
        <begin position="48"/>
        <end position="147"/>
    </location>
</feature>
<dbReference type="EMBL" id="BARW01029322">
    <property type="protein sequence ID" value="GAJ08202.1"/>
    <property type="molecule type" value="Genomic_DNA"/>
</dbReference>
<dbReference type="PANTHER" id="PTHR43793">
    <property type="entry name" value="FAD SYNTHASE"/>
    <property type="match status" value="1"/>
</dbReference>
<accession>X1UX73</accession>
<dbReference type="NCBIfam" id="TIGR00125">
    <property type="entry name" value="cyt_tran_rel"/>
    <property type="match status" value="1"/>
</dbReference>
<gene>
    <name evidence="4" type="ORF">S12H4_47146</name>
</gene>
<dbReference type="PANTHER" id="PTHR43793:SF1">
    <property type="entry name" value="FAD SYNTHASE"/>
    <property type="match status" value="1"/>
</dbReference>
<evidence type="ECO:0000256" key="2">
    <source>
        <dbReference type="ARBA" id="ARBA00022695"/>
    </source>
</evidence>